<dbReference type="PANTHER" id="PTHR16222">
    <property type="entry name" value="ADP-RIBOSYLGLYCOHYDROLASE"/>
    <property type="match status" value="1"/>
</dbReference>
<geneLocation type="plasmid" evidence="5">
    <name>ppz02</name>
</geneLocation>
<evidence type="ECO:0008006" key="6">
    <source>
        <dbReference type="Google" id="ProtNLM"/>
    </source>
</evidence>
<dbReference type="AlphaFoldDB" id="A0A2H5F5M4"/>
<dbReference type="InterPro" id="IPR005502">
    <property type="entry name" value="Ribosyl_crysJ1"/>
</dbReference>
<comment type="similarity">
    <text evidence="1">Belongs to the ADP-ribosylglycohydrolase family.</text>
</comment>
<feature type="binding site" evidence="3">
    <location>
        <position position="88"/>
    </location>
    <ligand>
        <name>Mg(2+)</name>
        <dbReference type="ChEBI" id="CHEBI:18420"/>
        <label>1</label>
    </ligand>
</feature>
<keyword evidence="3" id="KW-0479">Metal-binding</keyword>
<keyword evidence="3" id="KW-0460">Magnesium</keyword>
<keyword evidence="2" id="KW-0378">Hydrolase</keyword>
<dbReference type="KEGG" id="pzh:CX676_21365"/>
<proteinExistence type="inferred from homology"/>
<gene>
    <name evidence="4" type="ORF">CX676_21365</name>
</gene>
<evidence type="ECO:0000256" key="2">
    <source>
        <dbReference type="ARBA" id="ARBA00022801"/>
    </source>
</evidence>
<feature type="binding site" evidence="3">
    <location>
        <position position="309"/>
    </location>
    <ligand>
        <name>Mg(2+)</name>
        <dbReference type="ChEBI" id="CHEBI:18420"/>
        <label>1</label>
    </ligand>
</feature>
<dbReference type="SUPFAM" id="SSF101478">
    <property type="entry name" value="ADP-ribosylglycohydrolase"/>
    <property type="match status" value="1"/>
</dbReference>
<dbReference type="InterPro" id="IPR050792">
    <property type="entry name" value="ADP-ribosylglycohydrolase"/>
</dbReference>
<comment type="cofactor">
    <cofactor evidence="3">
        <name>Mg(2+)</name>
        <dbReference type="ChEBI" id="CHEBI:18420"/>
    </cofactor>
    <text evidence="3">Binds 2 magnesium ions per subunit.</text>
</comment>
<dbReference type="PANTHER" id="PTHR16222:SF24">
    <property type="entry name" value="ADP-RIBOSYLHYDROLASE ARH3"/>
    <property type="match status" value="1"/>
</dbReference>
<dbReference type="Proteomes" id="UP000234530">
    <property type="component" value="Plasmid pPZ02"/>
</dbReference>
<evidence type="ECO:0000313" key="4">
    <source>
        <dbReference type="EMBL" id="AUH66846.1"/>
    </source>
</evidence>
<feature type="binding site" evidence="3">
    <location>
        <position position="307"/>
    </location>
    <ligand>
        <name>Mg(2+)</name>
        <dbReference type="ChEBI" id="CHEBI:18420"/>
        <label>1</label>
    </ligand>
</feature>
<organism evidence="4 5">
    <name type="scientific">Paracoccus zhejiangensis</name>
    <dbReference type="NCBI Taxonomy" id="1077935"/>
    <lineage>
        <taxon>Bacteria</taxon>
        <taxon>Pseudomonadati</taxon>
        <taxon>Pseudomonadota</taxon>
        <taxon>Alphaproteobacteria</taxon>
        <taxon>Rhodobacterales</taxon>
        <taxon>Paracoccaceae</taxon>
        <taxon>Paracoccus</taxon>
    </lineage>
</organism>
<feature type="binding site" evidence="3">
    <location>
        <position position="87"/>
    </location>
    <ligand>
        <name>Mg(2+)</name>
        <dbReference type="ChEBI" id="CHEBI:18420"/>
        <label>1</label>
    </ligand>
</feature>
<dbReference type="EMBL" id="CP025432">
    <property type="protein sequence ID" value="AUH66846.1"/>
    <property type="molecule type" value="Genomic_DNA"/>
</dbReference>
<name>A0A2H5F5M4_9RHOB</name>
<sequence>MRKIPTVRLWQAFLCHPYCMMTRRELMTMTTYTIPRHEQILDCLLAGAMGDSLGADIEFANLAQIRARLPEGFSDLPIHQGVPGAITDDTQMTLFTAEGLVRAAVRGTLKGICHPPGVIHHALLRWLVTQAEMPLTEVDDIGLVADRRLNARRAPGLTCLDALRQARTFGALAVNGSKGCGTIMRVAPIAFVAEDRVRGLAMECSALTHGHPTGQEAAAAWALILRSLADGDELEQAAASHAHSFGAETRDAILRGLQTPADSRPETTEQLGGGWIAEEALSIAIHACRCARDLEHGLAVAVTHSGDSDSTGAIAGNALGLMFPGQARSHRWAAQVECQDLIERLAADLALAISGQMDDLVTRYPGA</sequence>
<feature type="binding site" evidence="3">
    <location>
        <position position="310"/>
    </location>
    <ligand>
        <name>Mg(2+)</name>
        <dbReference type="ChEBI" id="CHEBI:18420"/>
        <label>1</label>
    </ligand>
</feature>
<evidence type="ECO:0000313" key="5">
    <source>
        <dbReference type="Proteomes" id="UP000234530"/>
    </source>
</evidence>
<accession>A0A2H5F5M4</accession>
<evidence type="ECO:0000256" key="1">
    <source>
        <dbReference type="ARBA" id="ARBA00010702"/>
    </source>
</evidence>
<feature type="binding site" evidence="3">
    <location>
        <position position="89"/>
    </location>
    <ligand>
        <name>Mg(2+)</name>
        <dbReference type="ChEBI" id="CHEBI:18420"/>
        <label>1</label>
    </ligand>
</feature>
<evidence type="ECO:0000256" key="3">
    <source>
        <dbReference type="PIRSR" id="PIRSR605502-1"/>
    </source>
</evidence>
<dbReference type="Gene3D" id="1.10.4080.10">
    <property type="entry name" value="ADP-ribosylation/Crystallin J1"/>
    <property type="match status" value="1"/>
</dbReference>
<dbReference type="Pfam" id="PF03747">
    <property type="entry name" value="ADP_ribosyl_GH"/>
    <property type="match status" value="1"/>
</dbReference>
<keyword evidence="4" id="KW-0614">Plasmid</keyword>
<dbReference type="InterPro" id="IPR036705">
    <property type="entry name" value="Ribosyl_crysJ1_sf"/>
</dbReference>
<reference evidence="4 5" key="1">
    <citation type="journal article" date="2013" name="Antonie Van Leeuwenhoek">
        <title>Paracoccus zhejiangensis sp. nov., isolated from activated sludge in wastewater-treatment system.</title>
        <authorList>
            <person name="Wu Z.G."/>
            <person name="Zhang D.F."/>
            <person name="Liu Y.L."/>
            <person name="Wang F."/>
            <person name="Jiang X."/>
            <person name="Li C."/>
            <person name="Li S.P."/>
            <person name="Hong Q."/>
            <person name="Li W.J."/>
        </authorList>
    </citation>
    <scope>NUCLEOTIDE SEQUENCE [LARGE SCALE GENOMIC DNA]</scope>
    <source>
        <strain evidence="4 5">J6</strain>
        <plasmid evidence="5">Plasmid ppz02</plasmid>
    </source>
</reference>
<dbReference type="GO" id="GO:0016787">
    <property type="term" value="F:hydrolase activity"/>
    <property type="evidence" value="ECO:0007669"/>
    <property type="project" value="UniProtKB-KW"/>
</dbReference>
<dbReference type="GO" id="GO:0046872">
    <property type="term" value="F:metal ion binding"/>
    <property type="evidence" value="ECO:0007669"/>
    <property type="project" value="UniProtKB-KW"/>
</dbReference>
<keyword evidence="5" id="KW-1185">Reference proteome</keyword>
<protein>
    <recommendedName>
        <fullName evidence="6">ADP-ribosylglycohydrolase</fullName>
    </recommendedName>
</protein>
<dbReference type="OrthoDB" id="9806482at2"/>